<evidence type="ECO:0000256" key="2">
    <source>
        <dbReference type="ARBA" id="ARBA00022553"/>
    </source>
</evidence>
<dbReference type="Pfam" id="PF23562">
    <property type="entry name" value="AMP-binding_C_3"/>
    <property type="match status" value="1"/>
</dbReference>
<dbReference type="InterPro" id="IPR013120">
    <property type="entry name" value="FAR_NAD-bd"/>
</dbReference>
<dbReference type="EMBL" id="RWJN01000185">
    <property type="protein sequence ID" value="TCD65362.1"/>
    <property type="molecule type" value="Genomic_DNA"/>
</dbReference>
<evidence type="ECO:0000259" key="4">
    <source>
        <dbReference type="Pfam" id="PF07993"/>
    </source>
</evidence>
<evidence type="ECO:0000256" key="1">
    <source>
        <dbReference type="ARBA" id="ARBA00022450"/>
    </source>
</evidence>
<feature type="domain" description="AMP-dependent synthetase/ligase" evidence="3">
    <location>
        <begin position="42"/>
        <end position="353"/>
    </location>
</feature>
<dbReference type="Gene3D" id="3.40.50.720">
    <property type="entry name" value="NAD(P)-binding Rossmann-like Domain"/>
    <property type="match status" value="1"/>
</dbReference>
<dbReference type="PROSITE" id="PS00455">
    <property type="entry name" value="AMP_BINDING"/>
    <property type="match status" value="1"/>
</dbReference>
<dbReference type="InterPro" id="IPR051414">
    <property type="entry name" value="Adenylate-forming_Reductase"/>
</dbReference>
<keyword evidence="6" id="KW-1185">Reference proteome</keyword>
<dbReference type="InterPro" id="IPR036736">
    <property type="entry name" value="ACP-like_sf"/>
</dbReference>
<dbReference type="STRING" id="92696.A0A4R0RDD0"/>
<organism evidence="5 6">
    <name type="scientific">Steccherinum ochraceum</name>
    <dbReference type="NCBI Taxonomy" id="92696"/>
    <lineage>
        <taxon>Eukaryota</taxon>
        <taxon>Fungi</taxon>
        <taxon>Dikarya</taxon>
        <taxon>Basidiomycota</taxon>
        <taxon>Agaricomycotina</taxon>
        <taxon>Agaricomycetes</taxon>
        <taxon>Polyporales</taxon>
        <taxon>Steccherinaceae</taxon>
        <taxon>Steccherinum</taxon>
    </lineage>
</organism>
<dbReference type="PANTHER" id="PTHR43439">
    <property type="entry name" value="PHENYLACETATE-COENZYME A LIGASE"/>
    <property type="match status" value="1"/>
</dbReference>
<dbReference type="Pfam" id="PF00501">
    <property type="entry name" value="AMP-binding"/>
    <property type="match status" value="1"/>
</dbReference>
<dbReference type="SUPFAM" id="SSF56801">
    <property type="entry name" value="Acetyl-CoA synthetase-like"/>
    <property type="match status" value="1"/>
</dbReference>
<dbReference type="InterPro" id="IPR042099">
    <property type="entry name" value="ANL_N_sf"/>
</dbReference>
<name>A0A4R0RDD0_9APHY</name>
<gene>
    <name evidence="5" type="ORF">EIP91_002760</name>
</gene>
<dbReference type="InterPro" id="IPR000873">
    <property type="entry name" value="AMP-dep_synth/lig_dom"/>
</dbReference>
<keyword evidence="1" id="KW-0596">Phosphopantetheine</keyword>
<keyword evidence="2" id="KW-0597">Phosphoprotein</keyword>
<evidence type="ECO:0000313" key="6">
    <source>
        <dbReference type="Proteomes" id="UP000292702"/>
    </source>
</evidence>
<dbReference type="InterPro" id="IPR020845">
    <property type="entry name" value="AMP-binding_CS"/>
</dbReference>
<comment type="caution">
    <text evidence="5">The sequence shown here is derived from an EMBL/GenBank/DDBJ whole genome shotgun (WGS) entry which is preliminary data.</text>
</comment>
<dbReference type="Pfam" id="PF07993">
    <property type="entry name" value="NAD_binding_4"/>
    <property type="match status" value="1"/>
</dbReference>
<reference evidence="5 6" key="1">
    <citation type="submission" date="2018-11" db="EMBL/GenBank/DDBJ databases">
        <title>Genome assembly of Steccherinum ochraceum LE-BIN_3174, the white-rot fungus of the Steccherinaceae family (The Residual Polyporoid clade, Polyporales, Basidiomycota).</title>
        <authorList>
            <person name="Fedorova T.V."/>
            <person name="Glazunova O.A."/>
            <person name="Landesman E.O."/>
            <person name="Moiseenko K.V."/>
            <person name="Psurtseva N.V."/>
            <person name="Savinova O.S."/>
            <person name="Shakhova N.V."/>
            <person name="Tyazhelova T.V."/>
            <person name="Vasina D.V."/>
        </authorList>
    </citation>
    <scope>NUCLEOTIDE SEQUENCE [LARGE SCALE GENOMIC DNA]</scope>
    <source>
        <strain evidence="5 6">LE-BIN_3174</strain>
    </source>
</reference>
<dbReference type="Gene3D" id="3.40.50.12780">
    <property type="entry name" value="N-terminal domain of ligase-like"/>
    <property type="match status" value="1"/>
</dbReference>
<evidence type="ECO:0000259" key="3">
    <source>
        <dbReference type="Pfam" id="PF00501"/>
    </source>
</evidence>
<evidence type="ECO:0000313" key="5">
    <source>
        <dbReference type="EMBL" id="TCD65362.1"/>
    </source>
</evidence>
<dbReference type="Gene3D" id="1.10.1200.10">
    <property type="entry name" value="ACP-like"/>
    <property type="match status" value="1"/>
</dbReference>
<protein>
    <submittedName>
        <fullName evidence="5">Putative NRPS-like protein biosynthetic cluster</fullName>
    </submittedName>
</protein>
<sequence>MAAKKILPPLDGSIHVLPGFADFHAEYNPSLPWAVFPSTSGEGVESISFAQYAQATHRIAHTIRPGRTGPDGEIVAVLIHCDSILYLALIVGLVRAGLKPFPMSPRNSPEGVCSMLQKTSCRRIVTQSGLSALTSVVQSQMTQVRQSVELIKLPELQDVFPSLSGREAPFAAMYPPSTAVAEEDDIVLYLHSSGSTGFPKPIPQTHKTILQWASCDTLLATREHSIRWASAALPSFHTLAVFMQLYAPLASGEFVGLYTPQAPAPPVVPTPQNVLEVARITQSTGILSIPAFIEVWGQTPSVVDFLASLQMLSFAGGPLSDANGDRLAEAGVKLFSIYGGTEFGGPSQVFDTDDSQGPDGDCKTSRDWAWMKFSETMNPRMISQGDGTYELHLLTGPKHQPAIENLPDVKGYATSDLWEPHPTKKGLWRIVGRTDDVIVLGSGEKIVPIPQESYLGSLPFINGAVMFGRGKNQAGVLIEPRIEFAGDLKDAASVTAFKEKIWPHVEEANKLAPTFARIFKELIILTDQAKPLARAPKGTVVRKMVMAAYSDEVDRLYHDLETSAEAENVDPPSSWDTESVEEWLLQHATSLNSGQEPSATIDIFMQGFDSLSATFLRNRIVAALRNSADPSAHKAVPKIPQELVFSHPTLQSLATAVVHLINPEMAPDKPRSATEEIEQMLTKYSAAMPIFSAKNSRPAADGAVVLLTGATGSLGSHILAALLQETSVRKIFTLDRGLGSKARLASSFSKRGLPVELLQSSKLGCHTGHFAQPDLGLDAQLLNEMKSSVTHIVHNAWKLDFNLSLSSFESHIAGTRALLDFTASCDNPVKFLFSSSISAAQSWEVSQGPVPEGILSDPEVAVGTGYGASKYVAEGILARAREVGLETLSLRIGQVSGSRKTGAWNVTDWVPIIIKSSIALGSLPELPGTVSWVPVDVVGRTIADIIVSCNALPSTVNVVHPIPVPWRGVFTAVNDALGGHLDMIPFDDWLVKLGARSAHISGHDLDIIPAIKLIRFFRHVSIASNAIPASLYEQGSVESGGRAQFSNDHCRQISEHMRNMNPLSPTEIKLWIDSWNANSWK</sequence>
<dbReference type="OrthoDB" id="429813at2759"/>
<accession>A0A4R0RDD0</accession>
<dbReference type="Proteomes" id="UP000292702">
    <property type="component" value="Unassembled WGS sequence"/>
</dbReference>
<dbReference type="AlphaFoldDB" id="A0A4R0RDD0"/>
<proteinExistence type="predicted"/>
<feature type="domain" description="Thioester reductase (TE)" evidence="4">
    <location>
        <begin position="707"/>
        <end position="941"/>
    </location>
</feature>
<dbReference type="InterPro" id="IPR036291">
    <property type="entry name" value="NAD(P)-bd_dom_sf"/>
</dbReference>
<dbReference type="SUPFAM" id="SSF51735">
    <property type="entry name" value="NAD(P)-binding Rossmann-fold domains"/>
    <property type="match status" value="1"/>
</dbReference>
<dbReference type="PANTHER" id="PTHR43439:SF2">
    <property type="entry name" value="ENZYME, PUTATIVE (JCVI)-RELATED"/>
    <property type="match status" value="1"/>
</dbReference>